<evidence type="ECO:0000313" key="4">
    <source>
        <dbReference type="Proteomes" id="UP000199673"/>
    </source>
</evidence>
<dbReference type="EMBL" id="FPBF01000003">
    <property type="protein sequence ID" value="SFT85033.1"/>
    <property type="molecule type" value="Genomic_DNA"/>
</dbReference>
<dbReference type="OrthoDB" id="9770043at2"/>
<dbReference type="RefSeq" id="WP_091693005.1">
    <property type="nucleotide sequence ID" value="NZ_FPBF01000003.1"/>
</dbReference>
<dbReference type="InterPro" id="IPR011041">
    <property type="entry name" value="Quinoprot_gluc/sorb_DH_b-prop"/>
</dbReference>
<dbReference type="PANTHER" id="PTHR19328:SF75">
    <property type="entry name" value="ALDOSE SUGAR DEHYDROGENASE YLII"/>
    <property type="match status" value="1"/>
</dbReference>
<evidence type="ECO:0000313" key="3">
    <source>
        <dbReference type="EMBL" id="SFT85033.1"/>
    </source>
</evidence>
<organism evidence="3 4">
    <name type="scientific">Algoriphagus locisalis</name>
    <dbReference type="NCBI Taxonomy" id="305507"/>
    <lineage>
        <taxon>Bacteria</taxon>
        <taxon>Pseudomonadati</taxon>
        <taxon>Bacteroidota</taxon>
        <taxon>Cytophagia</taxon>
        <taxon>Cytophagales</taxon>
        <taxon>Cyclobacteriaceae</taxon>
        <taxon>Algoriphagus</taxon>
    </lineage>
</organism>
<dbReference type="Proteomes" id="UP000199673">
    <property type="component" value="Unassembled WGS sequence"/>
</dbReference>
<dbReference type="SUPFAM" id="SSF50952">
    <property type="entry name" value="Soluble quinoprotein glucose dehydrogenase"/>
    <property type="match status" value="1"/>
</dbReference>
<feature type="chain" id="PRO_5011476836" evidence="1">
    <location>
        <begin position="21"/>
        <end position="390"/>
    </location>
</feature>
<reference evidence="4" key="1">
    <citation type="submission" date="2016-10" db="EMBL/GenBank/DDBJ databases">
        <authorList>
            <person name="Varghese N."/>
            <person name="Submissions S."/>
        </authorList>
    </citation>
    <scope>NUCLEOTIDE SEQUENCE [LARGE SCALE GENOMIC DNA]</scope>
    <source>
        <strain evidence="4">DSM 23445</strain>
    </source>
</reference>
<feature type="signal peptide" evidence="1">
    <location>
        <begin position="1"/>
        <end position="20"/>
    </location>
</feature>
<keyword evidence="4" id="KW-1185">Reference proteome</keyword>
<name>A0A1I7BCV6_9BACT</name>
<dbReference type="STRING" id="305507.SAMN04489724_2304"/>
<dbReference type="InterPro" id="IPR012938">
    <property type="entry name" value="Glc/Sorbosone_DH"/>
</dbReference>
<keyword evidence="1" id="KW-0732">Signal</keyword>
<dbReference type="PROSITE" id="PS51257">
    <property type="entry name" value="PROKAR_LIPOPROTEIN"/>
    <property type="match status" value="1"/>
</dbReference>
<gene>
    <name evidence="3" type="ORF">SAMN04489724_2304</name>
</gene>
<dbReference type="Pfam" id="PF07995">
    <property type="entry name" value="GSDH"/>
    <property type="match status" value="1"/>
</dbReference>
<proteinExistence type="predicted"/>
<evidence type="ECO:0000256" key="1">
    <source>
        <dbReference type="SAM" id="SignalP"/>
    </source>
</evidence>
<dbReference type="PANTHER" id="PTHR19328">
    <property type="entry name" value="HEDGEHOG-INTERACTING PROTEIN"/>
    <property type="match status" value="1"/>
</dbReference>
<dbReference type="InterPro" id="IPR011042">
    <property type="entry name" value="6-blade_b-propeller_TolB-like"/>
</dbReference>
<dbReference type="Gene3D" id="2.120.10.30">
    <property type="entry name" value="TolB, C-terminal domain"/>
    <property type="match status" value="1"/>
</dbReference>
<accession>A0A1I7BCV6</accession>
<dbReference type="AlphaFoldDB" id="A0A1I7BCV6"/>
<protein>
    <submittedName>
        <fullName evidence="3">Glucose/arabinose dehydrogenase, beta-propeller fold</fullName>
    </submittedName>
</protein>
<evidence type="ECO:0000259" key="2">
    <source>
        <dbReference type="Pfam" id="PF07995"/>
    </source>
</evidence>
<sequence length="390" mass="42978">MKIYLNTVLLLLTTLTSACSQENPSSCPSQLGEFIVQEAFPNLSFTRPVDFQHAGDNSNRIFVVEQRGVISVFENNAAASEKTEFLDIESKVDDSGNEEGLLGLAFHPEFQSNGYFYVNYTAGNPNRTVISRFSVMSSDPNKADPSSELVLLEFEQPYSNHNGGQISFGPDGFLYIATGDGGSGGDPQGNGQNRSTLLGKILRIDVNQTTGSNNYSIPADNPFVNNSEGFREEIYAYGLRNPWRFSFDSSNGQLWVGDVGQNKYEEIDIVENGGNYGWNTMEGFHCFKPADCDKTGLALPVWEYDHSQGDISVTGGFVYHGDAIAELEGLYIYADFVSGRIWSLDVSDPSNPINTELLNADFPISAFGVDQNQELYICGFDDKIYKLAIE</sequence>
<feature type="domain" description="Glucose/Sorbosone dehydrogenase" evidence="2">
    <location>
        <begin position="47"/>
        <end position="358"/>
    </location>
</feature>